<dbReference type="Gene3D" id="3.20.20.450">
    <property type="entry name" value="EAL domain"/>
    <property type="match status" value="1"/>
</dbReference>
<dbReference type="SUPFAM" id="SSF55073">
    <property type="entry name" value="Nucleotide cyclase"/>
    <property type="match status" value="1"/>
</dbReference>
<dbReference type="CDD" id="cd00130">
    <property type="entry name" value="PAS"/>
    <property type="match status" value="2"/>
</dbReference>
<dbReference type="AlphaFoldDB" id="A0A0F9XX14"/>
<evidence type="ECO:0008006" key="7">
    <source>
        <dbReference type="Google" id="ProtNLM"/>
    </source>
</evidence>
<protein>
    <recommendedName>
        <fullName evidence="7">Diguanylate cyclase/phosphodiesterase with PAS/PAC sensor(S)</fullName>
    </recommendedName>
</protein>
<dbReference type="Pfam" id="PF00990">
    <property type="entry name" value="GGDEF"/>
    <property type="match status" value="1"/>
</dbReference>
<dbReference type="SMART" id="SM00267">
    <property type="entry name" value="GGDEF"/>
    <property type="match status" value="1"/>
</dbReference>
<dbReference type="PANTHER" id="PTHR44757">
    <property type="entry name" value="DIGUANYLATE CYCLASE DGCP"/>
    <property type="match status" value="1"/>
</dbReference>
<dbReference type="InterPro" id="IPR052155">
    <property type="entry name" value="Biofilm_reg_signaling"/>
</dbReference>
<dbReference type="Pfam" id="PF08447">
    <property type="entry name" value="PAS_3"/>
    <property type="match status" value="1"/>
</dbReference>
<evidence type="ECO:0000259" key="2">
    <source>
        <dbReference type="PROSITE" id="PS50112"/>
    </source>
</evidence>
<dbReference type="SUPFAM" id="SSF55785">
    <property type="entry name" value="PYP-like sensor domain (PAS domain)"/>
    <property type="match status" value="2"/>
</dbReference>
<evidence type="ECO:0000259" key="3">
    <source>
        <dbReference type="PROSITE" id="PS50113"/>
    </source>
</evidence>
<keyword evidence="1" id="KW-0472">Membrane</keyword>
<accession>A0A0F9XX14</accession>
<feature type="domain" description="PAC" evidence="3">
    <location>
        <begin position="165"/>
        <end position="217"/>
    </location>
</feature>
<dbReference type="SMART" id="SM00086">
    <property type="entry name" value="PAC"/>
    <property type="match status" value="2"/>
</dbReference>
<dbReference type="PROSITE" id="PS50887">
    <property type="entry name" value="GGDEF"/>
    <property type="match status" value="1"/>
</dbReference>
<dbReference type="Gene3D" id="3.30.70.270">
    <property type="match status" value="1"/>
</dbReference>
<evidence type="ECO:0000259" key="4">
    <source>
        <dbReference type="PROSITE" id="PS50883"/>
    </source>
</evidence>
<dbReference type="SUPFAM" id="SSF141868">
    <property type="entry name" value="EAL domain-like"/>
    <property type="match status" value="1"/>
</dbReference>
<dbReference type="SMART" id="SM00091">
    <property type="entry name" value="PAS"/>
    <property type="match status" value="2"/>
</dbReference>
<dbReference type="CDD" id="cd01948">
    <property type="entry name" value="EAL"/>
    <property type="match status" value="1"/>
</dbReference>
<dbReference type="InterPro" id="IPR029787">
    <property type="entry name" value="Nucleotide_cyclase"/>
</dbReference>
<sequence length="768" mass="86769">MFKKNALNASVSSSTSAALITFKYVLVATLWIFFSDYVLRLLGLNDSAQQWLQTAKGVAFVVVTGALLFFSVRFQLHRRREQEEALRQSEERFNLALVGGNDGLWDWDITADALYMSPRCRDIFGIDTSRQELLTKDWLTLLHPQDQPAAHAAMLEHLQGKTERLDVQYRVQHPGRGYFWVQAGAQAVRDLNGQAIRLVGVVRDISEQIKREQRLLQAGVMFDCTSEGMLICDAKQNIIDVNNAFCEITGYSTEEVIGRTPAMLASGRHDEDFYRHMWQQIKGTGRWSGEIWNRRRNGEIYPQWQNIIAVTDPYGQLTHYVAVFADMSIIKRSQEEIDYLAHHDPLTKLPNRLLITERLNTAVNRARRHQVSLGLIFVDLDRFKGVNDSLGHSLGDELLLTAARRMEYLCEEGDTLARLGSDEFVILVERRAVVEELSRLAERIQQAIAAPFKLGGQLVHMTASLGLSLFPDDGHDGAELLKNADSAVTLAKERGRNNYAFYTQALTEQARRRMTLESDLHLALKHNQLRVYYQLQKDLQSGQWAGLEALVRWQHPEQGVIPPNEFLPAARHAGLMGEIDEFVLYQACAQMRRWLDAGYPLRSMAVNMSGYWMERGDVVSSTRQALRQAGLEPAHLELEVTEDEMMQHGERGEHLLDRLAELGVRLAIDDFGTGYSSLLRLKRMPVNKLKIDRGFISDLPGNSSDSAMARAIIALGKSLQLTITAEGIETLAQEALLKEYGCDTGQGYLYNQPLPAAEVEKLLMRGDV</sequence>
<dbReference type="NCBIfam" id="TIGR00229">
    <property type="entry name" value="sensory_box"/>
    <property type="match status" value="2"/>
</dbReference>
<dbReference type="InterPro" id="IPR013655">
    <property type="entry name" value="PAS_fold_3"/>
</dbReference>
<proteinExistence type="predicted"/>
<keyword evidence="1" id="KW-0812">Transmembrane</keyword>
<feature type="domain" description="GGDEF" evidence="5">
    <location>
        <begin position="371"/>
        <end position="504"/>
    </location>
</feature>
<dbReference type="Gene3D" id="3.30.450.20">
    <property type="entry name" value="PAS domain"/>
    <property type="match status" value="2"/>
</dbReference>
<dbReference type="InterPro" id="IPR000014">
    <property type="entry name" value="PAS"/>
</dbReference>
<dbReference type="InterPro" id="IPR035965">
    <property type="entry name" value="PAS-like_dom_sf"/>
</dbReference>
<feature type="domain" description="PAS" evidence="2">
    <location>
        <begin position="221"/>
        <end position="272"/>
    </location>
</feature>
<evidence type="ECO:0000313" key="6">
    <source>
        <dbReference type="EMBL" id="KKO03937.1"/>
    </source>
</evidence>
<dbReference type="InterPro" id="IPR000160">
    <property type="entry name" value="GGDEF_dom"/>
</dbReference>
<evidence type="ECO:0000259" key="5">
    <source>
        <dbReference type="PROSITE" id="PS50887"/>
    </source>
</evidence>
<dbReference type="InterPro" id="IPR001633">
    <property type="entry name" value="EAL_dom"/>
</dbReference>
<evidence type="ECO:0000256" key="1">
    <source>
        <dbReference type="SAM" id="Phobius"/>
    </source>
</evidence>
<dbReference type="InterPro" id="IPR043128">
    <property type="entry name" value="Rev_trsase/Diguanyl_cyclase"/>
</dbReference>
<dbReference type="CDD" id="cd01949">
    <property type="entry name" value="GGDEF"/>
    <property type="match status" value="1"/>
</dbReference>
<organism evidence="6">
    <name type="scientific">marine sediment metagenome</name>
    <dbReference type="NCBI Taxonomy" id="412755"/>
    <lineage>
        <taxon>unclassified sequences</taxon>
        <taxon>metagenomes</taxon>
        <taxon>ecological metagenomes</taxon>
    </lineage>
</organism>
<dbReference type="NCBIfam" id="TIGR00254">
    <property type="entry name" value="GGDEF"/>
    <property type="match status" value="1"/>
</dbReference>
<dbReference type="SMART" id="SM00052">
    <property type="entry name" value="EAL"/>
    <property type="match status" value="1"/>
</dbReference>
<keyword evidence="1" id="KW-1133">Transmembrane helix</keyword>
<feature type="transmembrane region" description="Helical" evidence="1">
    <location>
        <begin position="12"/>
        <end position="34"/>
    </location>
</feature>
<dbReference type="EMBL" id="LAZR01000025">
    <property type="protein sequence ID" value="KKO03937.1"/>
    <property type="molecule type" value="Genomic_DNA"/>
</dbReference>
<gene>
    <name evidence="6" type="ORF">LCGC14_0093640</name>
</gene>
<dbReference type="Pfam" id="PF00563">
    <property type="entry name" value="EAL"/>
    <property type="match status" value="1"/>
</dbReference>
<dbReference type="InterPro" id="IPR000700">
    <property type="entry name" value="PAS-assoc_C"/>
</dbReference>
<dbReference type="PROSITE" id="PS50883">
    <property type="entry name" value="EAL"/>
    <property type="match status" value="1"/>
</dbReference>
<dbReference type="InterPro" id="IPR001610">
    <property type="entry name" value="PAC"/>
</dbReference>
<reference evidence="6" key="1">
    <citation type="journal article" date="2015" name="Nature">
        <title>Complex archaea that bridge the gap between prokaryotes and eukaryotes.</title>
        <authorList>
            <person name="Spang A."/>
            <person name="Saw J.H."/>
            <person name="Jorgensen S.L."/>
            <person name="Zaremba-Niedzwiedzka K."/>
            <person name="Martijn J."/>
            <person name="Lind A.E."/>
            <person name="van Eijk R."/>
            <person name="Schleper C."/>
            <person name="Guy L."/>
            <person name="Ettema T.J."/>
        </authorList>
    </citation>
    <scope>NUCLEOTIDE SEQUENCE</scope>
</reference>
<dbReference type="Pfam" id="PF13426">
    <property type="entry name" value="PAS_9"/>
    <property type="match status" value="1"/>
</dbReference>
<feature type="transmembrane region" description="Helical" evidence="1">
    <location>
        <begin position="54"/>
        <end position="72"/>
    </location>
</feature>
<dbReference type="PROSITE" id="PS50113">
    <property type="entry name" value="PAC"/>
    <property type="match status" value="1"/>
</dbReference>
<dbReference type="PANTHER" id="PTHR44757:SF2">
    <property type="entry name" value="BIOFILM ARCHITECTURE MAINTENANCE PROTEIN MBAA"/>
    <property type="match status" value="1"/>
</dbReference>
<dbReference type="InterPro" id="IPR035919">
    <property type="entry name" value="EAL_sf"/>
</dbReference>
<feature type="domain" description="EAL" evidence="4">
    <location>
        <begin position="513"/>
        <end position="767"/>
    </location>
</feature>
<dbReference type="PROSITE" id="PS50112">
    <property type="entry name" value="PAS"/>
    <property type="match status" value="1"/>
</dbReference>
<name>A0A0F9XX14_9ZZZZ</name>
<comment type="caution">
    <text evidence="6">The sequence shown here is derived from an EMBL/GenBank/DDBJ whole genome shotgun (WGS) entry which is preliminary data.</text>
</comment>